<dbReference type="InterPro" id="IPR011990">
    <property type="entry name" value="TPR-like_helical_dom_sf"/>
</dbReference>
<evidence type="ECO:0008006" key="3">
    <source>
        <dbReference type="Google" id="ProtNLM"/>
    </source>
</evidence>
<dbReference type="AlphaFoldDB" id="A0A327JVJ0"/>
<dbReference type="Gene3D" id="1.25.40.10">
    <property type="entry name" value="Tetratricopeptide repeat domain"/>
    <property type="match status" value="1"/>
</dbReference>
<dbReference type="OrthoDB" id="5321503at2"/>
<organism evidence="1 2">
    <name type="scientific">Rhodobium orientis</name>
    <dbReference type="NCBI Taxonomy" id="34017"/>
    <lineage>
        <taxon>Bacteria</taxon>
        <taxon>Pseudomonadati</taxon>
        <taxon>Pseudomonadota</taxon>
        <taxon>Alphaproteobacteria</taxon>
        <taxon>Hyphomicrobiales</taxon>
        <taxon>Rhodobiaceae</taxon>
        <taxon>Rhodobium</taxon>
    </lineage>
</organism>
<keyword evidence="2" id="KW-1185">Reference proteome</keyword>
<comment type="caution">
    <text evidence="1">The sequence shown here is derived from an EMBL/GenBank/DDBJ whole genome shotgun (WGS) entry which is preliminary data.</text>
</comment>
<gene>
    <name evidence="1" type="ORF">CH339_02540</name>
</gene>
<dbReference type="Proteomes" id="UP000249299">
    <property type="component" value="Unassembled WGS sequence"/>
</dbReference>
<evidence type="ECO:0000313" key="1">
    <source>
        <dbReference type="EMBL" id="RAI29544.1"/>
    </source>
</evidence>
<dbReference type="EMBL" id="NPEV01000003">
    <property type="protein sequence ID" value="RAI29544.1"/>
    <property type="molecule type" value="Genomic_DNA"/>
</dbReference>
<name>A0A327JVJ0_9HYPH</name>
<reference evidence="1 2" key="1">
    <citation type="submission" date="2017-07" db="EMBL/GenBank/DDBJ databases">
        <title>Draft Genome Sequences of Select Purple Nonsulfur Bacteria.</title>
        <authorList>
            <person name="Lasarre B."/>
            <person name="Mckinlay J.B."/>
        </authorList>
    </citation>
    <scope>NUCLEOTIDE SEQUENCE [LARGE SCALE GENOMIC DNA]</scope>
    <source>
        <strain evidence="1 2">DSM 11290</strain>
    </source>
</reference>
<protein>
    <recommendedName>
        <fullName evidence="3">Sel1 repeat family protein</fullName>
    </recommendedName>
</protein>
<evidence type="ECO:0000313" key="2">
    <source>
        <dbReference type="Proteomes" id="UP000249299"/>
    </source>
</evidence>
<sequence>MGHDDASGDIFFRLGMMCSIGREAEPDLVSAHKWFNLAAMKGKREAVQYRQEVAGELSAAEIADAQRSAREWLRTH</sequence>
<proteinExistence type="predicted"/>
<accession>A0A327JVJ0</accession>